<evidence type="ECO:0000313" key="2">
    <source>
        <dbReference type="Proteomes" id="UP001055879"/>
    </source>
</evidence>
<keyword evidence="2" id="KW-1185">Reference proteome</keyword>
<accession>A0ACB9FIU7</accession>
<comment type="caution">
    <text evidence="1">The sequence shown here is derived from an EMBL/GenBank/DDBJ whole genome shotgun (WGS) entry which is preliminary data.</text>
</comment>
<name>A0ACB9FIU7_ARCLA</name>
<dbReference type="EMBL" id="CM042047">
    <property type="protein sequence ID" value="KAI3771007.1"/>
    <property type="molecule type" value="Genomic_DNA"/>
</dbReference>
<reference evidence="1 2" key="2">
    <citation type="journal article" date="2022" name="Mol. Ecol. Resour.">
        <title>The genomes of chicory, endive, great burdock and yacon provide insights into Asteraceae paleo-polyploidization history and plant inulin production.</title>
        <authorList>
            <person name="Fan W."/>
            <person name="Wang S."/>
            <person name="Wang H."/>
            <person name="Wang A."/>
            <person name="Jiang F."/>
            <person name="Liu H."/>
            <person name="Zhao H."/>
            <person name="Xu D."/>
            <person name="Zhang Y."/>
        </authorList>
    </citation>
    <scope>NUCLEOTIDE SEQUENCE [LARGE SCALE GENOMIC DNA]</scope>
    <source>
        <strain evidence="2">cv. Niubang</strain>
    </source>
</reference>
<evidence type="ECO:0000313" key="1">
    <source>
        <dbReference type="EMBL" id="KAI3771007.1"/>
    </source>
</evidence>
<organism evidence="1 2">
    <name type="scientific">Arctium lappa</name>
    <name type="common">Greater burdock</name>
    <name type="synonym">Lappa major</name>
    <dbReference type="NCBI Taxonomy" id="4217"/>
    <lineage>
        <taxon>Eukaryota</taxon>
        <taxon>Viridiplantae</taxon>
        <taxon>Streptophyta</taxon>
        <taxon>Embryophyta</taxon>
        <taxon>Tracheophyta</taxon>
        <taxon>Spermatophyta</taxon>
        <taxon>Magnoliopsida</taxon>
        <taxon>eudicotyledons</taxon>
        <taxon>Gunneridae</taxon>
        <taxon>Pentapetalae</taxon>
        <taxon>asterids</taxon>
        <taxon>campanulids</taxon>
        <taxon>Asterales</taxon>
        <taxon>Asteraceae</taxon>
        <taxon>Carduoideae</taxon>
        <taxon>Cardueae</taxon>
        <taxon>Arctiinae</taxon>
        <taxon>Arctium</taxon>
    </lineage>
</organism>
<sequence>MLRTSKLTTEVVSSEDYVDHLPEESNLKINFRSQSLCDHLQSLCSETVFTSEYEILLKFRVLTFDPSEVLVLLKMFGLSRDGKSGL</sequence>
<reference evidence="2" key="1">
    <citation type="journal article" date="2022" name="Mol. Ecol. Resour.">
        <title>The genomes of chicory, endive, great burdock and yacon provide insights into Asteraceae palaeo-polyploidization history and plant inulin production.</title>
        <authorList>
            <person name="Fan W."/>
            <person name="Wang S."/>
            <person name="Wang H."/>
            <person name="Wang A."/>
            <person name="Jiang F."/>
            <person name="Liu H."/>
            <person name="Zhao H."/>
            <person name="Xu D."/>
            <person name="Zhang Y."/>
        </authorList>
    </citation>
    <scope>NUCLEOTIDE SEQUENCE [LARGE SCALE GENOMIC DNA]</scope>
    <source>
        <strain evidence="2">cv. Niubang</strain>
    </source>
</reference>
<protein>
    <submittedName>
        <fullName evidence="1">Uncharacterized protein</fullName>
    </submittedName>
</protein>
<proteinExistence type="predicted"/>
<gene>
    <name evidence="1" type="ORF">L6452_02157</name>
</gene>
<dbReference type="Proteomes" id="UP001055879">
    <property type="component" value="Linkage Group LG01"/>
</dbReference>